<dbReference type="GO" id="GO:0008757">
    <property type="term" value="F:S-adenosylmethionine-dependent methyltransferase activity"/>
    <property type="evidence" value="ECO:0007669"/>
    <property type="project" value="InterPro"/>
</dbReference>
<dbReference type="Pfam" id="PF08241">
    <property type="entry name" value="Methyltransf_11"/>
    <property type="match status" value="1"/>
</dbReference>
<dbReference type="PANTHER" id="PTHR44942">
    <property type="entry name" value="METHYLTRANSF_11 DOMAIN-CONTAINING PROTEIN"/>
    <property type="match status" value="1"/>
</dbReference>
<dbReference type="Proteomes" id="UP000277256">
    <property type="component" value="Unassembled WGS sequence"/>
</dbReference>
<dbReference type="SUPFAM" id="SSF53335">
    <property type="entry name" value="S-adenosyl-L-methionine-dependent methyltransferases"/>
    <property type="match status" value="1"/>
</dbReference>
<accession>A0A426UWI5</accession>
<proteinExistence type="inferred from homology"/>
<keyword evidence="2 5" id="KW-0489">Methyltransferase</keyword>
<keyword evidence="3 5" id="KW-0808">Transferase</keyword>
<evidence type="ECO:0000259" key="4">
    <source>
        <dbReference type="Pfam" id="PF08241"/>
    </source>
</evidence>
<evidence type="ECO:0000313" key="6">
    <source>
        <dbReference type="Proteomes" id="UP000277256"/>
    </source>
</evidence>
<sequence length="247" mass="26648">MTNDQRARSFGQAADLYDAARPAYPAEAVRWLAGDAPADVADLGAGTGLLTRGLTALGHRVTAVEPDAQMLAKLTASTPGLAAALEGAAERLPLPDASVDVVTAGQSFHWFDRPTALPEIRRVLRPGGVLAPIWNLRDESVDWVERLTEVIGSSKGEITALGAAEPGYFGPEFGEPEVRVFRHEKPLDRAALVRLVQSRSYYLTASDERKRDLVAAVQDLADTHPDLAGRETFAMPYATYAFRVKPA</sequence>
<dbReference type="InterPro" id="IPR051052">
    <property type="entry name" value="Diverse_substrate_MTase"/>
</dbReference>
<gene>
    <name evidence="5" type="ORF">EIW28_17740</name>
</gene>
<feature type="domain" description="Methyltransferase type 11" evidence="4">
    <location>
        <begin position="42"/>
        <end position="130"/>
    </location>
</feature>
<dbReference type="EMBL" id="RSEB01000004">
    <property type="protein sequence ID" value="RRR98697.1"/>
    <property type="molecule type" value="Genomic_DNA"/>
</dbReference>
<evidence type="ECO:0000256" key="3">
    <source>
        <dbReference type="ARBA" id="ARBA00022679"/>
    </source>
</evidence>
<evidence type="ECO:0000256" key="2">
    <source>
        <dbReference type="ARBA" id="ARBA00022603"/>
    </source>
</evidence>
<dbReference type="OrthoDB" id="9797252at2"/>
<dbReference type="AlphaFoldDB" id="A0A426UWI5"/>
<dbReference type="PANTHER" id="PTHR44942:SF4">
    <property type="entry name" value="METHYLTRANSFERASE TYPE 11 DOMAIN-CONTAINING PROTEIN"/>
    <property type="match status" value="1"/>
</dbReference>
<evidence type="ECO:0000313" key="5">
    <source>
        <dbReference type="EMBL" id="RRR98697.1"/>
    </source>
</evidence>
<keyword evidence="6" id="KW-1185">Reference proteome</keyword>
<reference evidence="5 6" key="1">
    <citation type="submission" date="2018-12" db="EMBL/GenBank/DDBJ databases">
        <title>Glycomyces sp. YIM 121974 draft genome.</title>
        <authorList>
            <person name="Li Q."/>
        </authorList>
    </citation>
    <scope>NUCLEOTIDE SEQUENCE [LARGE SCALE GENOMIC DNA]</scope>
    <source>
        <strain evidence="5 6">YIM 121974</strain>
    </source>
</reference>
<dbReference type="InterPro" id="IPR013216">
    <property type="entry name" value="Methyltransf_11"/>
</dbReference>
<dbReference type="RefSeq" id="WP_125249002.1">
    <property type="nucleotide sequence ID" value="NZ_RSEB01000004.1"/>
</dbReference>
<dbReference type="CDD" id="cd02440">
    <property type="entry name" value="AdoMet_MTases"/>
    <property type="match status" value="1"/>
</dbReference>
<dbReference type="Gene3D" id="3.40.50.150">
    <property type="entry name" value="Vaccinia Virus protein VP39"/>
    <property type="match status" value="1"/>
</dbReference>
<name>A0A426UWI5_9ACTN</name>
<comment type="similarity">
    <text evidence="1">Belongs to the methyltransferase superfamily.</text>
</comment>
<dbReference type="GO" id="GO:0032259">
    <property type="term" value="P:methylation"/>
    <property type="evidence" value="ECO:0007669"/>
    <property type="project" value="UniProtKB-KW"/>
</dbReference>
<comment type="caution">
    <text evidence="5">The sequence shown here is derived from an EMBL/GenBank/DDBJ whole genome shotgun (WGS) entry which is preliminary data.</text>
</comment>
<dbReference type="InterPro" id="IPR029063">
    <property type="entry name" value="SAM-dependent_MTases_sf"/>
</dbReference>
<evidence type="ECO:0000256" key="1">
    <source>
        <dbReference type="ARBA" id="ARBA00008361"/>
    </source>
</evidence>
<protein>
    <submittedName>
        <fullName evidence="5">Class I SAM-dependent methyltransferase</fullName>
    </submittedName>
</protein>
<organism evidence="5 6">
    <name type="scientific">Glycomyces terrestris</name>
    <dbReference type="NCBI Taxonomy" id="2493553"/>
    <lineage>
        <taxon>Bacteria</taxon>
        <taxon>Bacillati</taxon>
        <taxon>Actinomycetota</taxon>
        <taxon>Actinomycetes</taxon>
        <taxon>Glycomycetales</taxon>
        <taxon>Glycomycetaceae</taxon>
        <taxon>Glycomyces</taxon>
    </lineage>
</organism>